<name>A0A930UUQ2_9ACTN</name>
<dbReference type="InterPro" id="IPR019587">
    <property type="entry name" value="Polyketide_cyclase/dehydratase"/>
</dbReference>
<evidence type="ECO:0000313" key="2">
    <source>
        <dbReference type="Proteomes" id="UP000656804"/>
    </source>
</evidence>
<proteinExistence type="predicted"/>
<accession>A0A930UUQ2</accession>
<dbReference type="Gene3D" id="3.30.530.20">
    <property type="match status" value="1"/>
</dbReference>
<reference evidence="1" key="1">
    <citation type="submission" date="2020-11" db="EMBL/GenBank/DDBJ databases">
        <title>Nocardioides sp. CBS4Y-1, whole genome shotgun sequence.</title>
        <authorList>
            <person name="Tuo L."/>
        </authorList>
    </citation>
    <scope>NUCLEOTIDE SEQUENCE</scope>
    <source>
        <strain evidence="1">CBS4Y-1</strain>
    </source>
</reference>
<dbReference type="EMBL" id="JADIVZ010000002">
    <property type="protein sequence ID" value="MBF4161193.1"/>
    <property type="molecule type" value="Genomic_DNA"/>
</dbReference>
<keyword evidence="2" id="KW-1185">Reference proteome</keyword>
<dbReference type="RefSeq" id="WP_194502444.1">
    <property type="nucleotide sequence ID" value="NZ_JADIVZ010000002.1"/>
</dbReference>
<comment type="caution">
    <text evidence="1">The sequence shown here is derived from an EMBL/GenBank/DDBJ whole genome shotgun (WGS) entry which is preliminary data.</text>
</comment>
<protein>
    <submittedName>
        <fullName evidence="1">SRPBCC family protein</fullName>
    </submittedName>
</protein>
<dbReference type="SUPFAM" id="SSF55961">
    <property type="entry name" value="Bet v1-like"/>
    <property type="match status" value="1"/>
</dbReference>
<gene>
    <name evidence="1" type="ORF">ISG29_05775</name>
</gene>
<dbReference type="Proteomes" id="UP000656804">
    <property type="component" value="Unassembled WGS sequence"/>
</dbReference>
<sequence length="146" mass="15856">MAVTGTLTIDAPPDKVFAILADPRQHSRIDGSGTVLDSVTGPKRLTLGSEFSMSMKQGVPYTIKNKVVEFDEGRTIAWRHIGLHRWRYQLAPTDSGACVVTETWDISPYPGPMRVVMAKLFAKKTQAGIDATLPKLKAAAESDAVS</sequence>
<evidence type="ECO:0000313" key="1">
    <source>
        <dbReference type="EMBL" id="MBF4161193.1"/>
    </source>
</evidence>
<dbReference type="InterPro" id="IPR023393">
    <property type="entry name" value="START-like_dom_sf"/>
</dbReference>
<organism evidence="1 2">
    <name type="scientific">Nocardioides acrostichi</name>
    <dbReference type="NCBI Taxonomy" id="2784339"/>
    <lineage>
        <taxon>Bacteria</taxon>
        <taxon>Bacillati</taxon>
        <taxon>Actinomycetota</taxon>
        <taxon>Actinomycetes</taxon>
        <taxon>Propionibacteriales</taxon>
        <taxon>Nocardioidaceae</taxon>
        <taxon>Nocardioides</taxon>
    </lineage>
</organism>
<dbReference type="Pfam" id="PF10604">
    <property type="entry name" value="Polyketide_cyc2"/>
    <property type="match status" value="1"/>
</dbReference>
<dbReference type="AlphaFoldDB" id="A0A930UUQ2"/>